<gene>
    <name evidence="1" type="ORF">BSZ37_20870</name>
</gene>
<sequence length="121" mass="12750">MVFSLQTGMVCLPVIENCAVFRSGQAFYRAGLPFWGSAADAAAMGPGESHGSLRALKGHCVESGFGLVSEDGRVALLDPTATPLVLDAVRASSRAAGIRLRVLREPDGEAMSTTRVEEVTR</sequence>
<dbReference type="RefSeq" id="WP_218830613.1">
    <property type="nucleotide sequence ID" value="NZ_MQWD01000005.1"/>
</dbReference>
<organism evidence="1 2">
    <name type="scientific">Rubrivirga marina</name>
    <dbReference type="NCBI Taxonomy" id="1196024"/>
    <lineage>
        <taxon>Bacteria</taxon>
        <taxon>Pseudomonadati</taxon>
        <taxon>Rhodothermota</taxon>
        <taxon>Rhodothermia</taxon>
        <taxon>Rhodothermales</taxon>
        <taxon>Rubricoccaceae</taxon>
        <taxon>Rubrivirga</taxon>
    </lineage>
</organism>
<reference evidence="1 2" key="1">
    <citation type="submission" date="2016-11" db="EMBL/GenBank/DDBJ databases">
        <title>Study of marine rhodopsin-containing bacteria.</title>
        <authorList>
            <person name="Yoshizawa S."/>
            <person name="Kumagai Y."/>
            <person name="Kogure K."/>
        </authorList>
    </citation>
    <scope>NUCLEOTIDE SEQUENCE [LARGE SCALE GENOMIC DNA]</scope>
    <source>
        <strain evidence="1 2">SAORIC-28</strain>
    </source>
</reference>
<evidence type="ECO:0000313" key="1">
    <source>
        <dbReference type="EMBL" id="PAP74632.1"/>
    </source>
</evidence>
<evidence type="ECO:0000313" key="2">
    <source>
        <dbReference type="Proteomes" id="UP000216339"/>
    </source>
</evidence>
<comment type="caution">
    <text evidence="1">The sequence shown here is derived from an EMBL/GenBank/DDBJ whole genome shotgun (WGS) entry which is preliminary data.</text>
</comment>
<dbReference type="EMBL" id="MQWD01000005">
    <property type="protein sequence ID" value="PAP74632.1"/>
    <property type="molecule type" value="Genomic_DNA"/>
</dbReference>
<accession>A0A271ITU6</accession>
<dbReference type="Proteomes" id="UP000216339">
    <property type="component" value="Unassembled WGS sequence"/>
</dbReference>
<dbReference type="AlphaFoldDB" id="A0A271ITU6"/>
<keyword evidence="2" id="KW-1185">Reference proteome</keyword>
<name>A0A271ITU6_9BACT</name>
<proteinExistence type="predicted"/>
<protein>
    <submittedName>
        <fullName evidence="1">Uncharacterized protein</fullName>
    </submittedName>
</protein>